<dbReference type="GO" id="GO:0016020">
    <property type="term" value="C:membrane"/>
    <property type="evidence" value="ECO:0007669"/>
    <property type="project" value="InterPro"/>
</dbReference>
<feature type="transmembrane region" description="Helical" evidence="1">
    <location>
        <begin position="137"/>
        <end position="156"/>
    </location>
</feature>
<proteinExistence type="predicted"/>
<evidence type="ECO:0000313" key="4">
    <source>
        <dbReference type="Proteomes" id="UP000515811"/>
    </source>
</evidence>
<keyword evidence="1" id="KW-0472">Membrane</keyword>
<dbReference type="EMBL" id="CP060714">
    <property type="protein sequence ID" value="QNN55916.1"/>
    <property type="molecule type" value="Genomic_DNA"/>
</dbReference>
<evidence type="ECO:0000256" key="1">
    <source>
        <dbReference type="SAM" id="Phobius"/>
    </source>
</evidence>
<dbReference type="RefSeq" id="WP_187596189.1">
    <property type="nucleotide sequence ID" value="NZ_CP060714.1"/>
</dbReference>
<dbReference type="Proteomes" id="UP000515811">
    <property type="component" value="Chromosome"/>
</dbReference>
<feature type="domain" description="Copper resistance protein D" evidence="2">
    <location>
        <begin position="47"/>
        <end position="151"/>
    </location>
</feature>
<keyword evidence="1" id="KW-0812">Transmembrane</keyword>
<feature type="transmembrane region" description="Helical" evidence="1">
    <location>
        <begin position="6"/>
        <end position="28"/>
    </location>
</feature>
<sequence length="157" mass="17079">MLFIILKLVHLISIVIWVGGMFFAHFFLRPAAQELEAPVRVKLMRDVLGRFFSTVLVLILLILLSGIGLIGSVHGMAAKVGAQFSMPLSWIVMTVLGVIMMAVFGHIRFALYKRLNAAVEARDWPAGGAALASIRKLVALNLALGLVIIAAMRFPLG</sequence>
<dbReference type="Pfam" id="PF05425">
    <property type="entry name" value="CopD"/>
    <property type="match status" value="1"/>
</dbReference>
<gene>
    <name evidence="3" type="ORF">H9K76_15100</name>
</gene>
<evidence type="ECO:0000259" key="2">
    <source>
        <dbReference type="Pfam" id="PF05425"/>
    </source>
</evidence>
<keyword evidence="1" id="KW-1133">Transmembrane helix</keyword>
<dbReference type="AlphaFoldDB" id="A0A7G9RJZ1"/>
<dbReference type="InterPro" id="IPR008457">
    <property type="entry name" value="Cu-R_CopD_dom"/>
</dbReference>
<feature type="transmembrane region" description="Helical" evidence="1">
    <location>
        <begin position="48"/>
        <end position="70"/>
    </location>
</feature>
<keyword evidence="4" id="KW-1185">Reference proteome</keyword>
<accession>A0A7G9RJZ1</accession>
<dbReference type="KEGG" id="drg:H9K76_15100"/>
<evidence type="ECO:0000313" key="3">
    <source>
        <dbReference type="EMBL" id="QNN55916.1"/>
    </source>
</evidence>
<name>A0A7G9RJZ1_9BURK</name>
<feature type="transmembrane region" description="Helical" evidence="1">
    <location>
        <begin position="90"/>
        <end position="111"/>
    </location>
</feature>
<protein>
    <submittedName>
        <fullName evidence="3">CopD family protein</fullName>
    </submittedName>
</protein>
<organism evidence="3 4">
    <name type="scientific">Diaphorobacter ruginosibacter</name>
    <dbReference type="NCBI Taxonomy" id="1715720"/>
    <lineage>
        <taxon>Bacteria</taxon>
        <taxon>Pseudomonadati</taxon>
        <taxon>Pseudomonadota</taxon>
        <taxon>Betaproteobacteria</taxon>
        <taxon>Burkholderiales</taxon>
        <taxon>Comamonadaceae</taxon>
        <taxon>Diaphorobacter</taxon>
    </lineage>
</organism>
<reference evidence="3 4" key="1">
    <citation type="submission" date="2020-08" db="EMBL/GenBank/DDBJ databases">
        <title>Genome sequence of Diaphorobacter ruginosibacter DSM 27467T.</title>
        <authorList>
            <person name="Hyun D.-W."/>
            <person name="Bae J.-W."/>
        </authorList>
    </citation>
    <scope>NUCLEOTIDE SEQUENCE [LARGE SCALE GENOMIC DNA]</scope>
    <source>
        <strain evidence="3 4">DSM 27467</strain>
    </source>
</reference>